<feature type="transmembrane region" description="Helical" evidence="2">
    <location>
        <begin position="363"/>
        <end position="381"/>
    </location>
</feature>
<feature type="compositionally biased region" description="Basic and acidic residues" evidence="1">
    <location>
        <begin position="658"/>
        <end position="675"/>
    </location>
</feature>
<feature type="region of interest" description="Disordered" evidence="1">
    <location>
        <begin position="649"/>
        <end position="676"/>
    </location>
</feature>
<feature type="compositionally biased region" description="Basic and acidic residues" evidence="1">
    <location>
        <begin position="716"/>
        <end position="729"/>
    </location>
</feature>
<feature type="transmembrane region" description="Helical" evidence="2">
    <location>
        <begin position="132"/>
        <end position="154"/>
    </location>
</feature>
<name>A0ABT7S764_9CELL</name>
<protein>
    <recommendedName>
        <fullName evidence="5">Integral membrane protein</fullName>
    </recommendedName>
</protein>
<feature type="transmembrane region" description="Helical" evidence="2">
    <location>
        <begin position="417"/>
        <end position="440"/>
    </location>
</feature>
<accession>A0ABT7S764</accession>
<dbReference type="RefSeq" id="WP_289446792.1">
    <property type="nucleotide sequence ID" value="NZ_JAUCGR010000002.1"/>
</dbReference>
<reference evidence="3 4" key="1">
    <citation type="submission" date="2023-06" db="EMBL/GenBank/DDBJ databases">
        <title>Cellulomonas sp. MW9 Whole genome sequence.</title>
        <authorList>
            <person name="Park S."/>
        </authorList>
    </citation>
    <scope>NUCLEOTIDE SEQUENCE [LARGE SCALE GENOMIC DNA]</scope>
    <source>
        <strain evidence="3 4">MW9</strain>
    </source>
</reference>
<dbReference type="EMBL" id="JAUCGR010000002">
    <property type="protein sequence ID" value="MDM7831465.1"/>
    <property type="molecule type" value="Genomic_DNA"/>
</dbReference>
<feature type="region of interest" description="Disordered" evidence="1">
    <location>
        <begin position="570"/>
        <end position="611"/>
    </location>
</feature>
<evidence type="ECO:0000313" key="3">
    <source>
        <dbReference type="EMBL" id="MDM7831465.1"/>
    </source>
</evidence>
<keyword evidence="4" id="KW-1185">Reference proteome</keyword>
<feature type="transmembrane region" description="Helical" evidence="2">
    <location>
        <begin position="387"/>
        <end position="405"/>
    </location>
</feature>
<feature type="region of interest" description="Disordered" evidence="1">
    <location>
        <begin position="694"/>
        <end position="776"/>
    </location>
</feature>
<keyword evidence="2" id="KW-0812">Transmembrane</keyword>
<evidence type="ECO:0000256" key="2">
    <source>
        <dbReference type="SAM" id="Phobius"/>
    </source>
</evidence>
<gene>
    <name evidence="3" type="ORF">QRT05_08975</name>
</gene>
<feature type="transmembrane region" description="Helical" evidence="2">
    <location>
        <begin position="499"/>
        <end position="519"/>
    </location>
</feature>
<feature type="region of interest" description="Disordered" evidence="1">
    <location>
        <begin position="1"/>
        <end position="62"/>
    </location>
</feature>
<feature type="transmembrane region" description="Helical" evidence="2">
    <location>
        <begin position="339"/>
        <end position="356"/>
    </location>
</feature>
<keyword evidence="2" id="KW-0472">Membrane</keyword>
<feature type="transmembrane region" description="Helical" evidence="2">
    <location>
        <begin position="476"/>
        <end position="492"/>
    </location>
</feature>
<comment type="caution">
    <text evidence="3">The sequence shown here is derived from an EMBL/GenBank/DDBJ whole genome shotgun (WGS) entry which is preliminary data.</text>
</comment>
<dbReference type="Proteomes" id="UP001321453">
    <property type="component" value="Unassembled WGS sequence"/>
</dbReference>
<evidence type="ECO:0000313" key="4">
    <source>
        <dbReference type="Proteomes" id="UP001321453"/>
    </source>
</evidence>
<sequence length="776" mass="81920">MTPPSERKPRRAPGGTGPAAERRADEAVAGDRVPPEAPSGAGTAADGEPDEPGTETPADERAADVADAHPTEADTLVIDVPAASAAADEDVAARLAKLEAENAALRRRLSEVPATTAPVAVVRAPRHRVRQWTAVVLVAIGALLAPLGLVASWAERTLTDTDRYLETVAPLADDPQVQQAIINRTVNTVMDRIDVSTVTDELQQFLVQQGAPPALTERIELLDAPLTSGIETLVTKTVTRFVQSDAFSTMWTQINRTAQTQIVAVLNGDPNTVVQLDDEGELSLQLGPVIEIVKQQLVEAGLGVASLIPDANPVIPIAQADSLVQLRTAYNVLDTLGDWLPWIALMFLVAGVAVSTTRLRTTAAAALALVGGMALLAVGLAVGKEAILGSIPATASGGAVTVLYETIVHFMKVTIRVVAIIGLVVAFFSFIAGGSAAAIATRRSAGSGFETIRSWGRGRGVDTGGFGVWLGARRTLLRWVVIALGVLVIIAADEPTVGLVVWTTVGVLVVMGILELLSASPERPSEAQIAPCGSDRLLDARPGGEAPVLASLLDAGDPDEDRGVAARVEQHHGRDAAVRERDVRRDPGVARRREGHDGRRRDHRAVARDARRHLRDRVGAGRREHQAVDPDDEAAVVAQARIALADHPVGAARGHRGGPREEHRVAGQASRDRGVQDGPAVMTVGVAAAVVATGERRRGADQPGGQHHRGGQRGTSQDRLHRQPSRREPTVGPIRRTRDGRTNGSPARAAYQGDGCGLLVARPEIPAASRRTEESR</sequence>
<organism evidence="3 4">
    <name type="scientific">Cellulomonas edaphi</name>
    <dbReference type="NCBI Taxonomy" id="3053468"/>
    <lineage>
        <taxon>Bacteria</taxon>
        <taxon>Bacillati</taxon>
        <taxon>Actinomycetota</taxon>
        <taxon>Actinomycetes</taxon>
        <taxon>Micrococcales</taxon>
        <taxon>Cellulomonadaceae</taxon>
        <taxon>Cellulomonas</taxon>
    </lineage>
</organism>
<feature type="compositionally biased region" description="Basic and acidic residues" evidence="1">
    <location>
        <begin position="570"/>
        <end position="609"/>
    </location>
</feature>
<proteinExistence type="predicted"/>
<keyword evidence="2" id="KW-1133">Transmembrane helix</keyword>
<evidence type="ECO:0000256" key="1">
    <source>
        <dbReference type="SAM" id="MobiDB-lite"/>
    </source>
</evidence>
<evidence type="ECO:0008006" key="5">
    <source>
        <dbReference type="Google" id="ProtNLM"/>
    </source>
</evidence>